<organism evidence="2 3">
    <name type="scientific">Racocetra fulgida</name>
    <dbReference type="NCBI Taxonomy" id="60492"/>
    <lineage>
        <taxon>Eukaryota</taxon>
        <taxon>Fungi</taxon>
        <taxon>Fungi incertae sedis</taxon>
        <taxon>Mucoromycota</taxon>
        <taxon>Glomeromycotina</taxon>
        <taxon>Glomeromycetes</taxon>
        <taxon>Diversisporales</taxon>
        <taxon>Gigasporaceae</taxon>
        <taxon>Racocetra</taxon>
    </lineage>
</organism>
<evidence type="ECO:0000313" key="2">
    <source>
        <dbReference type="EMBL" id="CAG8598013.1"/>
    </source>
</evidence>
<dbReference type="OrthoDB" id="2368877at2759"/>
<proteinExistence type="predicted"/>
<keyword evidence="3" id="KW-1185">Reference proteome</keyword>
<comment type="caution">
    <text evidence="2">The sequence shown here is derived from an EMBL/GenBank/DDBJ whole genome shotgun (WGS) entry which is preliminary data.</text>
</comment>
<feature type="region of interest" description="Disordered" evidence="1">
    <location>
        <begin position="121"/>
        <end position="148"/>
    </location>
</feature>
<gene>
    <name evidence="2" type="ORF">RFULGI_LOCUS6491</name>
</gene>
<dbReference type="AlphaFoldDB" id="A0A9N9GBA7"/>
<dbReference type="EMBL" id="CAJVPZ010008439">
    <property type="protein sequence ID" value="CAG8598013.1"/>
    <property type="molecule type" value="Genomic_DNA"/>
</dbReference>
<evidence type="ECO:0000256" key="1">
    <source>
        <dbReference type="SAM" id="MobiDB-lite"/>
    </source>
</evidence>
<evidence type="ECO:0000313" key="3">
    <source>
        <dbReference type="Proteomes" id="UP000789396"/>
    </source>
</evidence>
<reference evidence="2" key="1">
    <citation type="submission" date="2021-06" db="EMBL/GenBank/DDBJ databases">
        <authorList>
            <person name="Kallberg Y."/>
            <person name="Tangrot J."/>
            <person name="Rosling A."/>
        </authorList>
    </citation>
    <scope>NUCLEOTIDE SEQUENCE</scope>
    <source>
        <strain evidence="2">IN212</strain>
    </source>
</reference>
<protein>
    <submittedName>
        <fullName evidence="2">9078_t:CDS:1</fullName>
    </submittedName>
</protein>
<feature type="compositionally biased region" description="Basic and acidic residues" evidence="1">
    <location>
        <begin position="137"/>
        <end position="148"/>
    </location>
</feature>
<accession>A0A9N9GBA7</accession>
<name>A0A9N9GBA7_9GLOM</name>
<dbReference type="Proteomes" id="UP000789396">
    <property type="component" value="Unassembled WGS sequence"/>
</dbReference>
<sequence>MTLENDKTFPRMFYEGESKFLEFKIHDVTFCCNLPTPNELTFKSEGCKKLNDFTIFRKVLQQHLQNKSDNLKIARIQNVDISSLSGEIWNNSSEAFKNMFKLYAKEVNDNRVRQKKLSFIVNTDPTGKKKRPRKTNKNKERKNNHSKQIIDKMRPNVASSIIDGSSFNNDPIVIRGNNDVKEIPHVVKPPTHLNMVSPVTYMQPQLSSTSLQTWNNLFEDGINVMPDFIDGINFQQLHTDHLTPISLNNTHTYIPSLSCQTTIGNLTIKDNYGAGISVSMDENNVSGIIEGINFNSNNPSLCDNIDGAKLLSTNVVTNEMDILGVNSMIHQQINPMGYMHPSISPDDICAYIQELDSSHVPSIESDLISMLLDNR</sequence>